<reference evidence="3" key="2">
    <citation type="submission" date="2020-09" db="EMBL/GenBank/DDBJ databases">
        <authorList>
            <person name="Sun Q."/>
            <person name="Ohkuma M."/>
        </authorList>
    </citation>
    <scope>NUCLEOTIDE SEQUENCE</scope>
    <source>
        <strain evidence="3">JCM 11219</strain>
    </source>
</reference>
<keyword evidence="1" id="KW-0812">Transmembrane</keyword>
<keyword evidence="5" id="KW-1185">Reference proteome</keyword>
<reference evidence="3" key="1">
    <citation type="journal article" date="2014" name="Int. J. Syst. Evol. Microbiol.">
        <title>Complete genome sequence of Corynebacterium casei LMG S-19264T (=DSM 44701T), isolated from a smear-ripened cheese.</title>
        <authorList>
            <consortium name="US DOE Joint Genome Institute (JGI-PGF)"/>
            <person name="Walter F."/>
            <person name="Albersmeier A."/>
            <person name="Kalinowski J."/>
            <person name="Ruckert C."/>
        </authorList>
    </citation>
    <scope>NUCLEOTIDE SEQUENCE</scope>
    <source>
        <strain evidence="3">JCM 11219</strain>
    </source>
</reference>
<dbReference type="Gene3D" id="1.20.1250.20">
    <property type="entry name" value="MFS general substrate transporter like domains"/>
    <property type="match status" value="1"/>
</dbReference>
<keyword evidence="1" id="KW-1133">Transmembrane helix</keyword>
<gene>
    <name evidence="3" type="ORF">GCM10007112_11270</name>
    <name evidence="2" type="ORF">Vsou_24130</name>
</gene>
<protein>
    <recommendedName>
        <fullName evidence="6">Major facilitator superfamily (MFS) profile domain-containing protein</fullName>
    </recommendedName>
</protein>
<keyword evidence="1" id="KW-0472">Membrane</keyword>
<dbReference type="Proteomes" id="UP001060771">
    <property type="component" value="Chromosome"/>
</dbReference>
<dbReference type="AlphaFoldDB" id="A0A830EJ19"/>
<reference evidence="2" key="4">
    <citation type="journal article" date="2023" name="Microbiol. Resour. Announc.">
        <title>Complete Genome Sequence of Vulcanisaeta souniana Strain IC-059, a Hyperthermophilic Archaeon Isolated from Hot Spring Water in Japan.</title>
        <authorList>
            <person name="Kato S."/>
            <person name="Itoh T."/>
            <person name="Wu L."/>
            <person name="Ma J."/>
            <person name="Ohkuma M."/>
        </authorList>
    </citation>
    <scope>NUCLEOTIDE SEQUENCE</scope>
    <source>
        <strain evidence="2">JCM 11219</strain>
    </source>
</reference>
<feature type="transmembrane region" description="Helical" evidence="1">
    <location>
        <begin position="37"/>
        <end position="57"/>
    </location>
</feature>
<accession>A0A830EJ19</accession>
<evidence type="ECO:0000313" key="3">
    <source>
        <dbReference type="EMBL" id="GGI76208.1"/>
    </source>
</evidence>
<proteinExistence type="predicted"/>
<evidence type="ECO:0000256" key="1">
    <source>
        <dbReference type="SAM" id="Phobius"/>
    </source>
</evidence>
<evidence type="ECO:0008006" key="6">
    <source>
        <dbReference type="Google" id="ProtNLM"/>
    </source>
</evidence>
<evidence type="ECO:0000313" key="4">
    <source>
        <dbReference type="Proteomes" id="UP000657075"/>
    </source>
</evidence>
<dbReference type="InterPro" id="IPR036259">
    <property type="entry name" value="MFS_trans_sf"/>
</dbReference>
<feature type="transmembrane region" description="Helical" evidence="1">
    <location>
        <begin position="12"/>
        <end position="31"/>
    </location>
</feature>
<dbReference type="EMBL" id="AP026830">
    <property type="protein sequence ID" value="BDR93320.1"/>
    <property type="molecule type" value="Genomic_DNA"/>
</dbReference>
<sequence>MGGIFSGSYAGWANWWGNIIGGLAPYIVTYISSIYGWFWGLFYVGICAIIGGILWLVSQPDKSFAPEIIPSYIPKRYG</sequence>
<reference evidence="5" key="3">
    <citation type="submission" date="2022-09" db="EMBL/GenBank/DDBJ databases">
        <title>Complete genome sequence of Vulcanisaeta souniana.</title>
        <authorList>
            <person name="Kato S."/>
            <person name="Itoh T."/>
            <person name="Ohkuma M."/>
        </authorList>
    </citation>
    <scope>NUCLEOTIDE SEQUENCE [LARGE SCALE GENOMIC DNA]</scope>
    <source>
        <strain evidence="5">JCM 11219</strain>
    </source>
</reference>
<dbReference type="EMBL" id="BMNM01000004">
    <property type="protein sequence ID" value="GGI76208.1"/>
    <property type="molecule type" value="Genomic_DNA"/>
</dbReference>
<organism evidence="3 4">
    <name type="scientific">Vulcanisaeta souniana JCM 11219</name>
    <dbReference type="NCBI Taxonomy" id="1293586"/>
    <lineage>
        <taxon>Archaea</taxon>
        <taxon>Thermoproteota</taxon>
        <taxon>Thermoprotei</taxon>
        <taxon>Thermoproteales</taxon>
        <taxon>Thermoproteaceae</taxon>
        <taxon>Vulcanisaeta</taxon>
    </lineage>
</organism>
<dbReference type="SUPFAM" id="SSF103473">
    <property type="entry name" value="MFS general substrate transporter"/>
    <property type="match status" value="1"/>
</dbReference>
<name>A0A830EJ19_9CREN</name>
<evidence type="ECO:0000313" key="5">
    <source>
        <dbReference type="Proteomes" id="UP001060771"/>
    </source>
</evidence>
<dbReference type="Proteomes" id="UP000657075">
    <property type="component" value="Unassembled WGS sequence"/>
</dbReference>
<evidence type="ECO:0000313" key="2">
    <source>
        <dbReference type="EMBL" id="BDR93320.1"/>
    </source>
</evidence>